<evidence type="ECO:0000256" key="4">
    <source>
        <dbReference type="SAM" id="Phobius"/>
    </source>
</evidence>
<dbReference type="Gene3D" id="1.20.1250.20">
    <property type="entry name" value="MFS general substrate transporter like domains"/>
    <property type="match status" value="2"/>
</dbReference>
<gene>
    <name evidence="5" type="ORF">C8N34_102186</name>
</gene>
<evidence type="ECO:0000256" key="2">
    <source>
        <dbReference type="ARBA" id="ARBA00022989"/>
    </source>
</evidence>
<evidence type="ECO:0000256" key="1">
    <source>
        <dbReference type="ARBA" id="ARBA00022692"/>
    </source>
</evidence>
<keyword evidence="2 4" id="KW-1133">Transmembrane helix</keyword>
<dbReference type="EMBL" id="QBKP01000002">
    <property type="protein sequence ID" value="PTX52407.1"/>
    <property type="molecule type" value="Genomic_DNA"/>
</dbReference>
<feature type="transmembrane region" description="Helical" evidence="4">
    <location>
        <begin position="206"/>
        <end position="225"/>
    </location>
</feature>
<dbReference type="CDD" id="cd17339">
    <property type="entry name" value="MFS_NIMT_CynX_like"/>
    <property type="match status" value="1"/>
</dbReference>
<evidence type="ECO:0000313" key="6">
    <source>
        <dbReference type="Proteomes" id="UP000244224"/>
    </source>
</evidence>
<evidence type="ECO:0000256" key="3">
    <source>
        <dbReference type="ARBA" id="ARBA00023136"/>
    </source>
</evidence>
<keyword evidence="1 4" id="KW-0812">Transmembrane</keyword>
<feature type="transmembrane region" description="Helical" evidence="4">
    <location>
        <begin position="85"/>
        <end position="104"/>
    </location>
</feature>
<dbReference type="Proteomes" id="UP000244224">
    <property type="component" value="Unassembled WGS sequence"/>
</dbReference>
<sequence length="443" mass="46146">MTTPTDDGHAPAIALQERRLEPEASDTLIDIEVNESPMPAPAPSAGTLFLACSLILVAFNLRTIFPSLGALLPELKAALNLSSHLASWVTTLPVLCLGLFAPLAPWLARRIGAERTIFCLMIALSVGVALRGAGGLTGLLCGSVLAGAAIAIINVLLPGLIKRDFPHATGVMAGLYAMALLGGAATAAGATMPLEMALGGEWTQALSLWCVPAAIACACWFFQLPRGAAIRRIATPRVRGLWRCPLAWQLTAFMVLQSMYSFTVFGWLAPFLRDRGIPAVDTSLIVSVSILLQTAACLAAPIIATRLPNQSWFNMVVVTLTVVGFIGCLAAPLHSVWFWAGVQGVGQGALTSIAMAMIVLRSGDAHVAAELSGMVQGVGYGLGASGPLLVGLLYEPGGGYARVGGFLVAVGLALLCFGYLSGRQRLVSVKVEPAEGLDPIVIA</sequence>
<dbReference type="PANTHER" id="PTHR23523:SF2">
    <property type="entry name" value="2-NITROIMIDAZOLE TRANSPORTER"/>
    <property type="match status" value="1"/>
</dbReference>
<keyword evidence="3 4" id="KW-0472">Membrane</keyword>
<organism evidence="5 6">
    <name type="scientific">Gemmobacter caeni</name>
    <dbReference type="NCBI Taxonomy" id="589035"/>
    <lineage>
        <taxon>Bacteria</taxon>
        <taxon>Pseudomonadati</taxon>
        <taxon>Pseudomonadota</taxon>
        <taxon>Alphaproteobacteria</taxon>
        <taxon>Rhodobacterales</taxon>
        <taxon>Paracoccaceae</taxon>
        <taxon>Gemmobacter</taxon>
    </lineage>
</organism>
<feature type="transmembrane region" description="Helical" evidence="4">
    <location>
        <begin position="45"/>
        <end position="65"/>
    </location>
</feature>
<feature type="transmembrane region" description="Helical" evidence="4">
    <location>
        <begin position="400"/>
        <end position="420"/>
    </location>
</feature>
<feature type="transmembrane region" description="Helical" evidence="4">
    <location>
        <begin position="246"/>
        <end position="272"/>
    </location>
</feature>
<dbReference type="GO" id="GO:0022857">
    <property type="term" value="F:transmembrane transporter activity"/>
    <property type="evidence" value="ECO:0007669"/>
    <property type="project" value="InterPro"/>
</dbReference>
<comment type="caution">
    <text evidence="5">The sequence shown here is derived from an EMBL/GenBank/DDBJ whole genome shotgun (WGS) entry which is preliminary data.</text>
</comment>
<accession>A0A2T6B8K6</accession>
<dbReference type="SUPFAM" id="SSF103473">
    <property type="entry name" value="MFS general substrate transporter"/>
    <property type="match status" value="1"/>
</dbReference>
<protein>
    <submittedName>
        <fullName evidence="5">CP family cyanate transporter-like MFS transporter</fullName>
    </submittedName>
</protein>
<proteinExistence type="predicted"/>
<feature type="transmembrane region" description="Helical" evidence="4">
    <location>
        <begin position="312"/>
        <end position="332"/>
    </location>
</feature>
<dbReference type="InterPro" id="IPR011701">
    <property type="entry name" value="MFS"/>
</dbReference>
<feature type="transmembrane region" description="Helical" evidence="4">
    <location>
        <begin position="116"/>
        <end position="133"/>
    </location>
</feature>
<dbReference type="InterPro" id="IPR052524">
    <property type="entry name" value="MFS_Cyanate_Porter"/>
</dbReference>
<feature type="transmembrane region" description="Helical" evidence="4">
    <location>
        <begin position="139"/>
        <end position="161"/>
    </location>
</feature>
<dbReference type="InterPro" id="IPR036259">
    <property type="entry name" value="MFS_trans_sf"/>
</dbReference>
<feature type="transmembrane region" description="Helical" evidence="4">
    <location>
        <begin position="173"/>
        <end position="194"/>
    </location>
</feature>
<dbReference type="PANTHER" id="PTHR23523">
    <property type="match status" value="1"/>
</dbReference>
<name>A0A2T6B8K6_9RHOB</name>
<evidence type="ECO:0000313" key="5">
    <source>
        <dbReference type="EMBL" id="PTX52407.1"/>
    </source>
</evidence>
<dbReference type="Pfam" id="PF07690">
    <property type="entry name" value="MFS_1"/>
    <property type="match status" value="1"/>
</dbReference>
<feature type="transmembrane region" description="Helical" evidence="4">
    <location>
        <begin position="338"/>
        <end position="359"/>
    </location>
</feature>
<feature type="transmembrane region" description="Helical" evidence="4">
    <location>
        <begin position="284"/>
        <end position="305"/>
    </location>
</feature>
<keyword evidence="6" id="KW-1185">Reference proteome</keyword>
<feature type="transmembrane region" description="Helical" evidence="4">
    <location>
        <begin position="371"/>
        <end position="394"/>
    </location>
</feature>
<reference evidence="5 6" key="1">
    <citation type="submission" date="2018-04" db="EMBL/GenBank/DDBJ databases">
        <title>Genomic Encyclopedia of Archaeal and Bacterial Type Strains, Phase II (KMG-II): from individual species to whole genera.</title>
        <authorList>
            <person name="Goeker M."/>
        </authorList>
    </citation>
    <scope>NUCLEOTIDE SEQUENCE [LARGE SCALE GENOMIC DNA]</scope>
    <source>
        <strain evidence="5 6">DSM 21823</strain>
    </source>
</reference>
<dbReference type="RefSeq" id="WP_199750658.1">
    <property type="nucleotide sequence ID" value="NZ_QBKP01000002.1"/>
</dbReference>
<dbReference type="AlphaFoldDB" id="A0A2T6B8K6"/>